<dbReference type="RefSeq" id="WP_176634265.1">
    <property type="nucleotide sequence ID" value="NZ_JAAMFM010000006.1"/>
</dbReference>
<sequence length="70" mass="8369">MVNVRPTAPRRQFDALKATLHNCVIHGPESQNRTDRQDFRAHLLGRIAWMESLNWARGLRLRRDFERISW</sequence>
<organism evidence="1 2">
    <name type="scientific">Arthrobacter wenxiniae</name>
    <dbReference type="NCBI Taxonomy" id="2713570"/>
    <lineage>
        <taxon>Bacteria</taxon>
        <taxon>Bacillati</taxon>
        <taxon>Actinomycetota</taxon>
        <taxon>Actinomycetes</taxon>
        <taxon>Micrococcales</taxon>
        <taxon>Micrococcaceae</taxon>
        <taxon>Arthrobacter</taxon>
    </lineage>
</organism>
<comment type="caution">
    <text evidence="1">The sequence shown here is derived from an EMBL/GenBank/DDBJ whole genome shotgun (WGS) entry which is preliminary data.</text>
</comment>
<dbReference type="EMBL" id="JAAMFM010000006">
    <property type="protein sequence ID" value="NVM94540.1"/>
    <property type="molecule type" value="Genomic_DNA"/>
</dbReference>
<dbReference type="AlphaFoldDB" id="A0A7Y7LXM7"/>
<keyword evidence="2" id="KW-1185">Reference proteome</keyword>
<accession>A0A7Y7LXM7</accession>
<dbReference type="Proteomes" id="UP000543556">
    <property type="component" value="Unassembled WGS sequence"/>
</dbReference>
<proteinExistence type="predicted"/>
<evidence type="ECO:0000313" key="2">
    <source>
        <dbReference type="Proteomes" id="UP000543556"/>
    </source>
</evidence>
<protein>
    <submittedName>
        <fullName evidence="1">Uncharacterized protein</fullName>
    </submittedName>
</protein>
<reference evidence="1 2" key="1">
    <citation type="submission" date="2020-02" db="EMBL/GenBank/DDBJ databases">
        <title>Genome sequence of strain AETb3-4.</title>
        <authorList>
            <person name="Gao J."/>
            <person name="Zhang X."/>
        </authorList>
    </citation>
    <scope>NUCLEOTIDE SEQUENCE [LARGE SCALE GENOMIC DNA]</scope>
    <source>
        <strain evidence="1 2">AETb3-4</strain>
    </source>
</reference>
<name>A0A7Y7LXM7_9MICC</name>
<evidence type="ECO:0000313" key="1">
    <source>
        <dbReference type="EMBL" id="NVM94540.1"/>
    </source>
</evidence>
<gene>
    <name evidence="1" type="ORF">G6034_06385</name>
</gene>